<sequence>MAIDLFQLFSRKPSSWSWLSIVLWSLWAIGAANAESDPIDAEHWRRQQLTKVARKIDEAASENERMEYEARLSWLRHWQPGQMTSAPTRPPIESDLVEEPLLGRLERPAKMDADVWQRITSAQVELHAVDTDDDRKEKVREIIESARRFEELLSEHLPSQLQQLPTPTAWTLAYARYRLGRALAYRELPSVRERWPISDPVRYQQQLSAVYQRLIDQAGHGCPEFILLEDRMLRRAGQKGRALKLLEANQQSIDPKWYLKKRRDLLDELGWEPPYQEAAQIYFEAGYRDDP</sequence>
<dbReference type="InterPro" id="IPR046939">
    <property type="entry name" value="TPPII_C_sf"/>
</dbReference>
<evidence type="ECO:0000313" key="2">
    <source>
        <dbReference type="Proteomes" id="UP001416858"/>
    </source>
</evidence>
<dbReference type="Gene3D" id="1.25.40.710">
    <property type="match status" value="1"/>
</dbReference>
<protein>
    <submittedName>
        <fullName evidence="1">Uncharacterized protein</fullName>
    </submittedName>
</protein>
<name>A0ABP9VMT5_9BACT</name>
<keyword evidence="2" id="KW-1185">Reference proteome</keyword>
<reference evidence="1 2" key="1">
    <citation type="submission" date="2024-02" db="EMBL/GenBank/DDBJ databases">
        <title>Rhodopirellula caenicola NBRC 110016.</title>
        <authorList>
            <person name="Ichikawa N."/>
            <person name="Katano-Makiyama Y."/>
            <person name="Hidaka K."/>
        </authorList>
    </citation>
    <scope>NUCLEOTIDE SEQUENCE [LARGE SCALE GENOMIC DNA]</scope>
    <source>
        <strain evidence="1 2">NBRC 110016</strain>
    </source>
</reference>
<proteinExistence type="predicted"/>
<gene>
    <name evidence="1" type="ORF">Rcae01_00933</name>
</gene>
<comment type="caution">
    <text evidence="1">The sequence shown here is derived from an EMBL/GenBank/DDBJ whole genome shotgun (WGS) entry which is preliminary data.</text>
</comment>
<organism evidence="1 2">
    <name type="scientific">Novipirellula caenicola</name>
    <dbReference type="NCBI Taxonomy" id="1536901"/>
    <lineage>
        <taxon>Bacteria</taxon>
        <taxon>Pseudomonadati</taxon>
        <taxon>Planctomycetota</taxon>
        <taxon>Planctomycetia</taxon>
        <taxon>Pirellulales</taxon>
        <taxon>Pirellulaceae</taxon>
        <taxon>Novipirellula</taxon>
    </lineage>
</organism>
<dbReference type="RefSeq" id="WP_345682511.1">
    <property type="nucleotide sequence ID" value="NZ_BAABRO010000001.1"/>
</dbReference>
<dbReference type="Proteomes" id="UP001416858">
    <property type="component" value="Unassembled WGS sequence"/>
</dbReference>
<accession>A0ABP9VMT5</accession>
<dbReference type="EMBL" id="BAABRO010000001">
    <property type="protein sequence ID" value="GAA5505488.1"/>
    <property type="molecule type" value="Genomic_DNA"/>
</dbReference>
<evidence type="ECO:0000313" key="1">
    <source>
        <dbReference type="EMBL" id="GAA5505488.1"/>
    </source>
</evidence>